<dbReference type="InterPro" id="IPR052055">
    <property type="entry name" value="Hepadnavirus_pol/RT"/>
</dbReference>
<sequence length="426" mass="49648">LLGISSKWIIPEHKAASLLKNNLIASQGKGLRQSLEEDLKENIIKITNPKEIIHFNRVFTIPKKDGSLRRVIDCRAVNNLTEPIHFKMDHLSRILESVYPGDWFTSLDIHAAYSHIKVDQSLQPFLAFSVNKNIYIHTAMPFGLSRAPYIFTKILHDCLHPLQVQQRIKIFAYIDDILIISKTYAEAESQVNRVANHLTKLGFLLAEKKCIKIPTQTITFLGWQISTKEHVSIEMTARRKEKMIHTLSKWIRSSQVNRQVKTRSLAKLIGRLNFLRSQMTFGAFHLHRLDRTKNKAVARAGWNSWLRTTPSLLKDLLWWHNQISLNVKKVYQEITPQAKLTTDASKIRWGRYQTFKHYNIKPEQTGKIHKLFNLQIKEKHAQSFAPFVIFSHFLDNRRFKVSKSPQTIQRQYLTSLGEKLLQLYQL</sequence>
<dbReference type="Proteomes" id="UP000324800">
    <property type="component" value="Unassembled WGS sequence"/>
</dbReference>
<organism evidence="2 3">
    <name type="scientific">Streblomastix strix</name>
    <dbReference type="NCBI Taxonomy" id="222440"/>
    <lineage>
        <taxon>Eukaryota</taxon>
        <taxon>Metamonada</taxon>
        <taxon>Preaxostyla</taxon>
        <taxon>Oxymonadida</taxon>
        <taxon>Streblomastigidae</taxon>
        <taxon>Streblomastix</taxon>
    </lineage>
</organism>
<protein>
    <submittedName>
        <fullName evidence="2">Putative Transposon Tf2-6 polyprotein</fullName>
    </submittedName>
</protein>
<feature type="non-terminal residue" evidence="2">
    <location>
        <position position="1"/>
    </location>
</feature>
<name>A0A5J4UV70_9EUKA</name>
<dbReference type="InterPro" id="IPR043502">
    <property type="entry name" value="DNA/RNA_pol_sf"/>
</dbReference>
<dbReference type="Gene3D" id="3.30.70.270">
    <property type="match status" value="1"/>
</dbReference>
<evidence type="ECO:0000259" key="1">
    <source>
        <dbReference type="PROSITE" id="PS50878"/>
    </source>
</evidence>
<dbReference type="Pfam" id="PF00078">
    <property type="entry name" value="RVT_1"/>
    <property type="match status" value="1"/>
</dbReference>
<reference evidence="2 3" key="1">
    <citation type="submission" date="2019-03" db="EMBL/GenBank/DDBJ databases">
        <title>Single cell metagenomics reveals metabolic interactions within the superorganism composed of flagellate Streblomastix strix and complex community of Bacteroidetes bacteria on its surface.</title>
        <authorList>
            <person name="Treitli S.C."/>
            <person name="Kolisko M."/>
            <person name="Husnik F."/>
            <person name="Keeling P."/>
            <person name="Hampl V."/>
        </authorList>
    </citation>
    <scope>NUCLEOTIDE SEQUENCE [LARGE SCALE GENOMIC DNA]</scope>
    <source>
        <strain evidence="2">ST1C</strain>
    </source>
</reference>
<dbReference type="PROSITE" id="PS50878">
    <property type="entry name" value="RT_POL"/>
    <property type="match status" value="1"/>
</dbReference>
<dbReference type="CDD" id="cd01647">
    <property type="entry name" value="RT_LTR"/>
    <property type="match status" value="1"/>
</dbReference>
<accession>A0A5J4UV70</accession>
<proteinExistence type="predicted"/>
<dbReference type="EMBL" id="SNRW01012056">
    <property type="protein sequence ID" value="KAA6374338.1"/>
    <property type="molecule type" value="Genomic_DNA"/>
</dbReference>
<dbReference type="OrthoDB" id="6140514at2759"/>
<evidence type="ECO:0000313" key="2">
    <source>
        <dbReference type="EMBL" id="KAA6374338.1"/>
    </source>
</evidence>
<dbReference type="PANTHER" id="PTHR33050">
    <property type="entry name" value="REVERSE TRANSCRIPTASE DOMAIN-CONTAINING PROTEIN"/>
    <property type="match status" value="1"/>
</dbReference>
<dbReference type="InterPro" id="IPR000477">
    <property type="entry name" value="RT_dom"/>
</dbReference>
<comment type="caution">
    <text evidence="2">The sequence shown here is derived from an EMBL/GenBank/DDBJ whole genome shotgun (WGS) entry which is preliminary data.</text>
</comment>
<dbReference type="AlphaFoldDB" id="A0A5J4UV70"/>
<dbReference type="Gene3D" id="3.10.10.10">
    <property type="entry name" value="HIV Type 1 Reverse Transcriptase, subunit A, domain 1"/>
    <property type="match status" value="1"/>
</dbReference>
<dbReference type="SUPFAM" id="SSF56672">
    <property type="entry name" value="DNA/RNA polymerases"/>
    <property type="match status" value="1"/>
</dbReference>
<dbReference type="PANTHER" id="PTHR33050:SF7">
    <property type="entry name" value="RIBONUCLEASE H"/>
    <property type="match status" value="1"/>
</dbReference>
<dbReference type="InterPro" id="IPR043128">
    <property type="entry name" value="Rev_trsase/Diguanyl_cyclase"/>
</dbReference>
<evidence type="ECO:0000313" key="3">
    <source>
        <dbReference type="Proteomes" id="UP000324800"/>
    </source>
</evidence>
<feature type="domain" description="Reverse transcriptase" evidence="1">
    <location>
        <begin position="42"/>
        <end position="225"/>
    </location>
</feature>
<gene>
    <name evidence="2" type="ORF">EZS28_030137</name>
</gene>